<dbReference type="Proteomes" id="UP000285159">
    <property type="component" value="Unassembled WGS sequence"/>
</dbReference>
<accession>A0A412NAR6</accession>
<gene>
    <name evidence="2" type="ORF">DWX38_01015</name>
</gene>
<evidence type="ECO:0000313" key="2">
    <source>
        <dbReference type="EMBL" id="RGT35583.1"/>
    </source>
</evidence>
<comment type="caution">
    <text evidence="2">The sequence shown here is derived from an EMBL/GenBank/DDBJ whole genome shotgun (WGS) entry which is preliminary data.</text>
</comment>
<dbReference type="EMBL" id="QRWP01000001">
    <property type="protein sequence ID" value="RGT35583.1"/>
    <property type="molecule type" value="Genomic_DNA"/>
</dbReference>
<reference evidence="2 3" key="1">
    <citation type="submission" date="2018-08" db="EMBL/GenBank/DDBJ databases">
        <title>A genome reference for cultivated species of the human gut microbiota.</title>
        <authorList>
            <person name="Zou Y."/>
            <person name="Xue W."/>
            <person name="Luo G."/>
        </authorList>
    </citation>
    <scope>NUCLEOTIDE SEQUENCE [LARGE SCALE GENOMIC DNA]</scope>
    <source>
        <strain evidence="2 3">AF19-1AC</strain>
    </source>
</reference>
<sequence length="364" mass="40702">MNSINNATMTVNNQETVFNNSIVTNMEELTKKLKKEEKVLQHLAKRKADASVITVQEQIVSRLKTQHEEAVAKEVQAKEHIGDSLMTFSVVDDETGAHSEIQKKIAFVKHNRSVDNKKVDGFISIIANGKYEKAYPIIVIEAEKAFAKGYEMKNLKGEELTQEETKEYFCILDGQHRSKAFATLNITSGSTYTIPNVHVKEVENIGAYLVDINGIGTSWNQKDRVTVAALTTNDELFTNVAELLDEGFNQSTAMLIFTGKKLSNGQINRALKGEEVTLPKDAQINIERGHRFVTLCKAASIEVQFITKRYFIDGFNSYATATNEETAFEALAKLKDLKLTEARLKEIKGNDDFICLLKKALQAA</sequence>
<protein>
    <submittedName>
        <fullName evidence="2">Uncharacterized protein</fullName>
    </submittedName>
</protein>
<organism evidence="2 3">
    <name type="scientific">Bacteroides clarus</name>
    <dbReference type="NCBI Taxonomy" id="626929"/>
    <lineage>
        <taxon>Bacteria</taxon>
        <taxon>Pseudomonadati</taxon>
        <taxon>Bacteroidota</taxon>
        <taxon>Bacteroidia</taxon>
        <taxon>Bacteroidales</taxon>
        <taxon>Bacteroidaceae</taxon>
        <taxon>Bacteroides</taxon>
    </lineage>
</organism>
<dbReference type="AlphaFoldDB" id="A0A412NAR6"/>
<proteinExistence type="predicted"/>
<feature type="coiled-coil region" evidence="1">
    <location>
        <begin position="19"/>
        <end position="46"/>
    </location>
</feature>
<keyword evidence="1" id="KW-0175">Coiled coil</keyword>
<evidence type="ECO:0000313" key="3">
    <source>
        <dbReference type="Proteomes" id="UP000285159"/>
    </source>
</evidence>
<name>A0A412NAR6_9BACE</name>
<dbReference type="RefSeq" id="WP_118466678.1">
    <property type="nucleotide sequence ID" value="NZ_CABIZW010000002.1"/>
</dbReference>
<evidence type="ECO:0000256" key="1">
    <source>
        <dbReference type="SAM" id="Coils"/>
    </source>
</evidence>